<comment type="pathway">
    <text evidence="4">Pyrimidine metabolism; dTTP biosynthesis.</text>
</comment>
<comment type="caution">
    <text evidence="4">Lacks conserved residue(s) required for the propagation of feature annotation.</text>
</comment>
<comment type="similarity">
    <text evidence="4">Belongs to the thymidylate synthase family. Bacterial-type ThyA subfamily.</text>
</comment>
<dbReference type="GO" id="GO:0005829">
    <property type="term" value="C:cytosol"/>
    <property type="evidence" value="ECO:0007669"/>
    <property type="project" value="TreeGrafter"/>
</dbReference>
<accession>A0A1F6BX89</accession>
<evidence type="ECO:0000256" key="4">
    <source>
        <dbReference type="HAMAP-Rule" id="MF_00008"/>
    </source>
</evidence>
<dbReference type="GO" id="GO:0006231">
    <property type="term" value="P:dTMP biosynthetic process"/>
    <property type="evidence" value="ECO:0007669"/>
    <property type="project" value="UniProtKB-UniRule"/>
</dbReference>
<dbReference type="STRING" id="1798471.A3A21_02190"/>
<dbReference type="CDD" id="cd00351">
    <property type="entry name" value="TS_Pyrimidine_HMase"/>
    <property type="match status" value="1"/>
</dbReference>
<keyword evidence="4" id="KW-0545">Nucleotide biosynthesis</keyword>
<dbReference type="PANTHER" id="PTHR11548:SF1">
    <property type="entry name" value="THYMIDYLATE SYNTHASE 1"/>
    <property type="match status" value="1"/>
</dbReference>
<name>A0A1F6BX89_9BACT</name>
<feature type="binding site" description="in other chain" evidence="4">
    <location>
        <begin position="223"/>
        <end position="225"/>
    </location>
    <ligand>
        <name>dUMP</name>
        <dbReference type="ChEBI" id="CHEBI:246422"/>
        <note>ligand shared between dimeric partners</note>
    </ligand>
</feature>
<sequence length="314" mass="36102">MKQYLSLLEDVLENGADRDDRTLTGTRSVFGRQMRFNMASGFPAMTTKKLAWRSVVAELLWFLRGTGDVKELQKLECHIWDGNANAQYWKPRAKFDGDVGRIYGVQWRHWQGADGQEVDQIERLIKTIKEKPTARRHIVTAWNPAELDYDVQEKPLVALCPCHVFFQFFVANNSISLQMYQRSCDMFLGVPFNIASYSLLLHLIAAITKLEPGEFVHVLGDTHIYKNHIDQVKEQLGRNPYPLSILKLNPAFSNMETVGDLDAYLAQIFKKADKAREEETDEKETKKKIYELLDEVASLENYQCHPSIKAEMAV</sequence>
<dbReference type="SUPFAM" id="SSF55831">
    <property type="entry name" value="Thymidylate synthase/dCMP hydroxymethylase"/>
    <property type="match status" value="1"/>
</dbReference>
<dbReference type="InterPro" id="IPR023451">
    <property type="entry name" value="Thymidate_synth/dCMP_Mease_dom"/>
</dbReference>
<feature type="active site" description="Nucleophile" evidence="4">
    <location>
        <position position="162"/>
    </location>
</feature>
<evidence type="ECO:0000313" key="7">
    <source>
        <dbReference type="Proteomes" id="UP000176996"/>
    </source>
</evidence>
<dbReference type="EMBL" id="MFKK01000012">
    <property type="protein sequence ID" value="OGG41564.1"/>
    <property type="molecule type" value="Genomic_DNA"/>
</dbReference>
<dbReference type="Pfam" id="PF00303">
    <property type="entry name" value="Thymidylat_synt"/>
    <property type="match status" value="1"/>
</dbReference>
<comment type="catalytic activity">
    <reaction evidence="4">
        <text>dUMP + (6R)-5,10-methylene-5,6,7,8-tetrahydrofolate = 7,8-dihydrofolate + dTMP</text>
        <dbReference type="Rhea" id="RHEA:12104"/>
        <dbReference type="ChEBI" id="CHEBI:15636"/>
        <dbReference type="ChEBI" id="CHEBI:57451"/>
        <dbReference type="ChEBI" id="CHEBI:63528"/>
        <dbReference type="ChEBI" id="CHEBI:246422"/>
        <dbReference type="EC" id="2.1.1.45"/>
    </reaction>
</comment>
<keyword evidence="4" id="KW-0963">Cytoplasm</keyword>
<dbReference type="GO" id="GO:0032259">
    <property type="term" value="P:methylation"/>
    <property type="evidence" value="ECO:0007669"/>
    <property type="project" value="UniProtKB-KW"/>
</dbReference>
<dbReference type="PRINTS" id="PR00108">
    <property type="entry name" value="THYMDSNTHASE"/>
</dbReference>
<evidence type="ECO:0000313" key="6">
    <source>
        <dbReference type="EMBL" id="OGG41564.1"/>
    </source>
</evidence>
<dbReference type="NCBIfam" id="TIGR03284">
    <property type="entry name" value="thym_sym"/>
    <property type="match status" value="1"/>
</dbReference>
<feature type="domain" description="Thymidylate synthase/dCMP hydroxymethylase" evidence="5">
    <location>
        <begin position="2"/>
        <end position="256"/>
    </location>
</feature>
<proteinExistence type="inferred from homology"/>
<dbReference type="GO" id="GO:0004799">
    <property type="term" value="F:thymidylate synthase activity"/>
    <property type="evidence" value="ECO:0007669"/>
    <property type="project" value="UniProtKB-UniRule"/>
</dbReference>
<evidence type="ECO:0000256" key="3">
    <source>
        <dbReference type="ARBA" id="ARBA00022679"/>
    </source>
</evidence>
<protein>
    <recommendedName>
        <fullName evidence="1 4">Thymidylate synthase</fullName>
        <shortName evidence="4">TS</shortName>
        <shortName evidence="4">TSase</shortName>
        <ecNumber evidence="1 4">2.1.1.45</ecNumber>
    </recommendedName>
</protein>
<keyword evidence="2 4" id="KW-0489">Methyltransferase</keyword>
<dbReference type="InterPro" id="IPR045097">
    <property type="entry name" value="Thymidate_synth/dCMP_Mease"/>
</dbReference>
<feature type="binding site" evidence="4">
    <location>
        <begin position="135"/>
        <end position="136"/>
    </location>
    <ligand>
        <name>dUMP</name>
        <dbReference type="ChEBI" id="CHEBI:246422"/>
        <note>ligand shared between dimeric partners</note>
    </ligand>
</feature>
<feature type="binding site" evidence="4">
    <location>
        <position position="185"/>
    </location>
    <ligand>
        <name>(6R)-5,10-methylene-5,6,7,8-tetrahydrofolate</name>
        <dbReference type="ChEBI" id="CHEBI:15636"/>
    </ligand>
</feature>
<reference evidence="6 7" key="1">
    <citation type="journal article" date="2016" name="Nat. Commun.">
        <title>Thousands of microbial genomes shed light on interconnected biogeochemical processes in an aquifer system.</title>
        <authorList>
            <person name="Anantharaman K."/>
            <person name="Brown C.T."/>
            <person name="Hug L.A."/>
            <person name="Sharon I."/>
            <person name="Castelle C.J."/>
            <person name="Probst A.J."/>
            <person name="Thomas B.C."/>
            <person name="Singh A."/>
            <person name="Wilkins M.J."/>
            <person name="Karaoz U."/>
            <person name="Brodie E.L."/>
            <person name="Williams K.H."/>
            <person name="Hubbard S.S."/>
            <person name="Banfield J.F."/>
        </authorList>
    </citation>
    <scope>NUCLEOTIDE SEQUENCE [LARGE SCALE GENOMIC DNA]</scope>
</reference>
<comment type="subcellular location">
    <subcellularLocation>
        <location evidence="4">Cytoplasm</location>
    </subcellularLocation>
</comment>
<feature type="binding site" evidence="4">
    <location>
        <position position="313"/>
    </location>
    <ligand>
        <name>(6R)-5,10-methylene-5,6,7,8-tetrahydrofolate</name>
        <dbReference type="ChEBI" id="CHEBI:15636"/>
    </ligand>
</feature>
<dbReference type="HAMAP" id="MF_00008">
    <property type="entry name" value="Thymidy_synth_bact"/>
    <property type="match status" value="1"/>
</dbReference>
<dbReference type="InterPro" id="IPR036926">
    <property type="entry name" value="Thymidate_synth/dCMP_Mease_sf"/>
</dbReference>
<comment type="caution">
    <text evidence="6">The sequence shown here is derived from an EMBL/GenBank/DDBJ whole genome shotgun (WGS) entry which is preliminary data.</text>
</comment>
<dbReference type="NCBIfam" id="NF002497">
    <property type="entry name" value="PRK01827.1-3"/>
    <property type="match status" value="1"/>
</dbReference>
<dbReference type="PANTHER" id="PTHR11548">
    <property type="entry name" value="THYMIDYLATE SYNTHASE 1"/>
    <property type="match status" value="1"/>
</dbReference>
<dbReference type="AlphaFoldDB" id="A0A1F6BX89"/>
<feature type="binding site" description="in other chain" evidence="4">
    <location>
        <position position="193"/>
    </location>
    <ligand>
        <name>dUMP</name>
        <dbReference type="ChEBI" id="CHEBI:246422"/>
        <note>ligand shared between dimeric partners</note>
    </ligand>
</feature>
<comment type="function">
    <text evidence="4">Catalyzes the reductive methylation of 2'-deoxyuridine-5'-monophosphate (dUMP) to 2'-deoxythymidine-5'-monophosphate (dTMP) while utilizing 5,10-methylenetetrahydrofolate (mTHF) as the methyl donor and reductant in the reaction, yielding dihydrofolate (DHF) as a by-product. This enzymatic reaction provides an intracellular de novo source of dTMP, an essential precursor for DNA biosynthesis.</text>
</comment>
<dbReference type="Gene3D" id="3.30.572.10">
    <property type="entry name" value="Thymidylate synthase/dCMP hydroxymethylase domain"/>
    <property type="match status" value="1"/>
</dbReference>
<evidence type="ECO:0000256" key="2">
    <source>
        <dbReference type="ARBA" id="ARBA00022603"/>
    </source>
</evidence>
<dbReference type="InterPro" id="IPR000398">
    <property type="entry name" value="Thymidylate_synthase"/>
</dbReference>
<gene>
    <name evidence="4" type="primary">thyA</name>
    <name evidence="6" type="ORF">A3A21_02190</name>
</gene>
<dbReference type="Proteomes" id="UP000176996">
    <property type="component" value="Unassembled WGS sequence"/>
</dbReference>
<organism evidence="6 7">
    <name type="scientific">Candidatus Jorgensenbacteria bacterium RIFCSPLOWO2_01_FULL_45_25b</name>
    <dbReference type="NCBI Taxonomy" id="1798471"/>
    <lineage>
        <taxon>Bacteria</taxon>
        <taxon>Candidatus Joergenseniibacteriota</taxon>
    </lineage>
</organism>
<dbReference type="GO" id="GO:0006235">
    <property type="term" value="P:dTTP biosynthetic process"/>
    <property type="evidence" value="ECO:0007669"/>
    <property type="project" value="UniProtKB-UniRule"/>
</dbReference>
<dbReference type="UniPathway" id="UPA00575"/>
<comment type="subunit">
    <text evidence="4">Homodimer.</text>
</comment>
<evidence type="ECO:0000259" key="5">
    <source>
        <dbReference type="Pfam" id="PF00303"/>
    </source>
</evidence>
<feature type="binding site" description="in other chain" evidence="4">
    <location>
        <begin position="182"/>
        <end position="185"/>
    </location>
    <ligand>
        <name>dUMP</name>
        <dbReference type="ChEBI" id="CHEBI:246422"/>
        <note>ligand shared between dimeric partners</note>
    </ligand>
</feature>
<keyword evidence="3 4" id="KW-0808">Transferase</keyword>
<dbReference type="EC" id="2.1.1.45" evidence="1 4"/>
<feature type="binding site" description="in other chain" evidence="4">
    <location>
        <position position="21"/>
    </location>
    <ligand>
        <name>dUMP</name>
        <dbReference type="ChEBI" id="CHEBI:246422"/>
        <note>ligand shared between dimeric partners</note>
    </ligand>
</feature>
<evidence type="ECO:0000256" key="1">
    <source>
        <dbReference type="ARBA" id="ARBA00011947"/>
    </source>
</evidence>